<evidence type="ECO:0000313" key="6">
    <source>
        <dbReference type="JaponicusDB" id="SJAG_01086"/>
    </source>
</evidence>
<feature type="signal peptide" evidence="3">
    <location>
        <begin position="1"/>
        <end position="15"/>
    </location>
</feature>
<dbReference type="AlphaFoldDB" id="B6JXF9"/>
<evidence type="ECO:0000256" key="1">
    <source>
        <dbReference type="ARBA" id="ARBA00022729"/>
    </source>
</evidence>
<dbReference type="EMBL" id="KE651166">
    <property type="protein sequence ID" value="EEB06060.1"/>
    <property type="molecule type" value="Genomic_DNA"/>
</dbReference>
<dbReference type="VEuPathDB" id="FungiDB:SJAG_01086"/>
<sequence length="182" mass="20683">MNFLSLFFVLPLTQALRILEPSNNAVWDVRERHTIKWDYVNTDPKEISIYLVNNDQYPNIRVLLGSIETCKNQTSVQLYRKDDKPQTGYQINLERDQGPSKGILAQSERITIKGRSKHSYEGPVSGNVEKGKASVDDTQSTEHNDNVESVQSNESSSSAVNSQRPNFKFLLSLLALYFIVFV</sequence>
<evidence type="ECO:0000313" key="7">
    <source>
        <dbReference type="Proteomes" id="UP000001744"/>
    </source>
</evidence>
<dbReference type="Pfam" id="PF10342">
    <property type="entry name" value="Kre9_KNH"/>
    <property type="match status" value="1"/>
</dbReference>
<feature type="domain" description="Yeast cell wall synthesis Kre9/Knh1-like N-terminal" evidence="4">
    <location>
        <begin position="20"/>
        <end position="112"/>
    </location>
</feature>
<proteinExistence type="predicted"/>
<protein>
    <submittedName>
        <fullName evidence="5">Cell wall protein Pwp1</fullName>
    </submittedName>
</protein>
<keyword evidence="1 3" id="KW-0732">Signal</keyword>
<feature type="compositionally biased region" description="Basic and acidic residues" evidence="2">
    <location>
        <begin position="129"/>
        <end position="146"/>
    </location>
</feature>
<dbReference type="InterPro" id="IPR052479">
    <property type="entry name" value="GPI-anchor_Adhesion_Reg"/>
</dbReference>
<gene>
    <name evidence="6" type="primary">knh2</name>
    <name evidence="5" type="ORF">SJAG_01086</name>
</gene>
<dbReference type="PANTHER" id="PTHR35185:SF1">
    <property type="entry name" value="UPF0619 GPI-ANCHORED MEMBRANE PROTEIN C1322.10"/>
    <property type="match status" value="1"/>
</dbReference>
<evidence type="ECO:0000259" key="4">
    <source>
        <dbReference type="Pfam" id="PF10342"/>
    </source>
</evidence>
<dbReference type="InterPro" id="IPR018466">
    <property type="entry name" value="Kre9/Knh1-like_N"/>
</dbReference>
<organism evidence="5 7">
    <name type="scientific">Schizosaccharomyces japonicus (strain yFS275 / FY16936)</name>
    <name type="common">Fission yeast</name>
    <dbReference type="NCBI Taxonomy" id="402676"/>
    <lineage>
        <taxon>Eukaryota</taxon>
        <taxon>Fungi</taxon>
        <taxon>Dikarya</taxon>
        <taxon>Ascomycota</taxon>
        <taxon>Taphrinomycotina</taxon>
        <taxon>Schizosaccharomycetes</taxon>
        <taxon>Schizosaccharomycetales</taxon>
        <taxon>Schizosaccharomycetaceae</taxon>
        <taxon>Schizosaccharomyces</taxon>
    </lineage>
</organism>
<dbReference type="HOGENOM" id="CLU_1482812_0_0_1"/>
<feature type="region of interest" description="Disordered" evidence="2">
    <location>
        <begin position="115"/>
        <end position="161"/>
    </location>
</feature>
<accession>B6JXF9</accession>
<dbReference type="JaponicusDB" id="SJAG_01086">
    <property type="gene designation" value="knh2"/>
</dbReference>
<evidence type="ECO:0000256" key="2">
    <source>
        <dbReference type="SAM" id="MobiDB-lite"/>
    </source>
</evidence>
<keyword evidence="7" id="KW-1185">Reference proteome</keyword>
<name>B6JXF9_SCHJY</name>
<dbReference type="Proteomes" id="UP000001744">
    <property type="component" value="Unassembled WGS sequence"/>
</dbReference>
<evidence type="ECO:0000256" key="3">
    <source>
        <dbReference type="SAM" id="SignalP"/>
    </source>
</evidence>
<reference evidence="5 7" key="1">
    <citation type="journal article" date="2011" name="Science">
        <title>Comparative functional genomics of the fission yeasts.</title>
        <authorList>
            <person name="Rhind N."/>
            <person name="Chen Z."/>
            <person name="Yassour M."/>
            <person name="Thompson D.A."/>
            <person name="Haas B.J."/>
            <person name="Habib N."/>
            <person name="Wapinski I."/>
            <person name="Roy S."/>
            <person name="Lin M.F."/>
            <person name="Heiman D.I."/>
            <person name="Young S.K."/>
            <person name="Furuya K."/>
            <person name="Guo Y."/>
            <person name="Pidoux A."/>
            <person name="Chen H.M."/>
            <person name="Robbertse B."/>
            <person name="Goldberg J.M."/>
            <person name="Aoki K."/>
            <person name="Bayne E.H."/>
            <person name="Berlin A.M."/>
            <person name="Desjardins C.A."/>
            <person name="Dobbs E."/>
            <person name="Dukaj L."/>
            <person name="Fan L."/>
            <person name="FitzGerald M.G."/>
            <person name="French C."/>
            <person name="Gujja S."/>
            <person name="Hansen K."/>
            <person name="Keifenheim D."/>
            <person name="Levin J.Z."/>
            <person name="Mosher R.A."/>
            <person name="Mueller C.A."/>
            <person name="Pfiffner J."/>
            <person name="Priest M."/>
            <person name="Russ C."/>
            <person name="Smialowska A."/>
            <person name="Swoboda P."/>
            <person name="Sykes S.M."/>
            <person name="Vaughn M."/>
            <person name="Vengrova S."/>
            <person name="Yoder R."/>
            <person name="Zeng Q."/>
            <person name="Allshire R."/>
            <person name="Baulcombe D."/>
            <person name="Birren B.W."/>
            <person name="Brown W."/>
            <person name="Ekwall K."/>
            <person name="Kellis M."/>
            <person name="Leatherwood J."/>
            <person name="Levin H."/>
            <person name="Margalit H."/>
            <person name="Martienssen R."/>
            <person name="Nieduszynski C.A."/>
            <person name="Spatafora J.W."/>
            <person name="Friedman N."/>
            <person name="Dalgaard J.Z."/>
            <person name="Baumann P."/>
            <person name="Niki H."/>
            <person name="Regev A."/>
            <person name="Nusbaum C."/>
        </authorList>
    </citation>
    <scope>NUCLEOTIDE SEQUENCE [LARGE SCALE GENOMIC DNA]</scope>
    <source>
        <strain evidence="7">yFS275 / FY16936</strain>
    </source>
</reference>
<dbReference type="OrthoDB" id="5316007at2759"/>
<feature type="compositionally biased region" description="Low complexity" evidence="2">
    <location>
        <begin position="147"/>
        <end position="161"/>
    </location>
</feature>
<dbReference type="RefSeq" id="XP_002172353.1">
    <property type="nucleotide sequence ID" value="XM_002172317.1"/>
</dbReference>
<feature type="chain" id="PRO_5012564989" evidence="3">
    <location>
        <begin position="16"/>
        <end position="182"/>
    </location>
</feature>
<dbReference type="GeneID" id="7048330"/>
<dbReference type="STRING" id="402676.B6JXF9"/>
<dbReference type="PANTHER" id="PTHR35185">
    <property type="entry name" value="SERINE/THREONINE-RICH PROTEIN ADG2-RELATED"/>
    <property type="match status" value="1"/>
</dbReference>
<dbReference type="OMA" id="AYMVNAP"/>
<evidence type="ECO:0000313" key="5">
    <source>
        <dbReference type="EMBL" id="EEB06060.1"/>
    </source>
</evidence>